<dbReference type="EMBL" id="KI894034">
    <property type="protein sequence ID" value="OBR83190.1"/>
    <property type="molecule type" value="Genomic_DNA"/>
</dbReference>
<reference evidence="1" key="1">
    <citation type="submission" date="2013-07" db="EMBL/GenBank/DDBJ databases">
        <title>The Genome Sequence of Cryptococcus dejecticola CBS10117.</title>
        <authorList>
            <consortium name="The Broad Institute Genome Sequencing Platform"/>
            <person name="Cuomo C."/>
            <person name="Litvintseva A."/>
            <person name="Chen Y."/>
            <person name="Heitman J."/>
            <person name="Sun S."/>
            <person name="Springer D."/>
            <person name="Dromer F."/>
            <person name="Young S.K."/>
            <person name="Zeng Q."/>
            <person name="Gargeya S."/>
            <person name="Fitzgerald M."/>
            <person name="Abouelleil A."/>
            <person name="Alvarado L."/>
            <person name="Berlin A.M."/>
            <person name="Chapman S.B."/>
            <person name="Dewar J."/>
            <person name="Goldberg J."/>
            <person name="Griggs A."/>
            <person name="Gujja S."/>
            <person name="Hansen M."/>
            <person name="Howarth C."/>
            <person name="Imamovic A."/>
            <person name="Larimer J."/>
            <person name="McCowan C."/>
            <person name="Murphy C."/>
            <person name="Pearson M."/>
            <person name="Priest M."/>
            <person name="Roberts A."/>
            <person name="Saif S."/>
            <person name="Shea T."/>
            <person name="Sykes S."/>
            <person name="Wortman J."/>
            <person name="Nusbaum C."/>
            <person name="Birren B."/>
        </authorList>
    </citation>
    <scope>NUCLEOTIDE SEQUENCE [LARGE SCALE GENOMIC DNA]</scope>
    <source>
        <strain evidence="1">CBS 10117</strain>
    </source>
</reference>
<gene>
    <name evidence="1" type="ORF">I303_06749</name>
</gene>
<proteinExistence type="predicted"/>
<protein>
    <submittedName>
        <fullName evidence="1">Uncharacterized protein</fullName>
    </submittedName>
</protein>
<dbReference type="VEuPathDB" id="FungiDB:I303_06749"/>
<dbReference type="OrthoDB" id="2559017at2759"/>
<name>A0A1A5ZZG6_9TREE</name>
<organism evidence="1">
    <name type="scientific">Kwoniella dejecticola CBS 10117</name>
    <dbReference type="NCBI Taxonomy" id="1296121"/>
    <lineage>
        <taxon>Eukaryota</taxon>
        <taxon>Fungi</taxon>
        <taxon>Dikarya</taxon>
        <taxon>Basidiomycota</taxon>
        <taxon>Agaricomycotina</taxon>
        <taxon>Tremellomycetes</taxon>
        <taxon>Tremellales</taxon>
        <taxon>Cryptococcaceae</taxon>
        <taxon>Kwoniella</taxon>
    </lineage>
</organism>
<accession>A0A1A5ZZG6</accession>
<dbReference type="AlphaFoldDB" id="A0A1A5ZZG6"/>
<sequence length="137" mass="15604">MSLETRIPATLPHKFDLDVLANHFSSKPLPDGACALIDLPGNEFRDTEDEINVIAGSLWMLCVKYDNLPSAERPTTRDNLRRWISRHREEVIHKLAGKVEPPFHAWTMDQMEKDVSQMLDEVLAKTLPVENDAKGKK</sequence>
<evidence type="ECO:0000313" key="1">
    <source>
        <dbReference type="EMBL" id="OBR83190.1"/>
    </source>
</evidence>